<proteinExistence type="predicted"/>
<dbReference type="Proteomes" id="UP000823775">
    <property type="component" value="Unassembled WGS sequence"/>
</dbReference>
<comment type="caution">
    <text evidence="1">The sequence shown here is derived from an EMBL/GenBank/DDBJ whole genome shotgun (WGS) entry which is preliminary data.</text>
</comment>
<name>A0ABS8YBR4_DATST</name>
<sequence length="63" mass="7406">MSNIMVLIRHSGEWTPDNEYKDYAIDEIIIKDYVSYDGLVGAIKKQLEIDDTNKKIEIRYIVE</sequence>
<evidence type="ECO:0000313" key="2">
    <source>
        <dbReference type="Proteomes" id="UP000823775"/>
    </source>
</evidence>
<organism evidence="1 2">
    <name type="scientific">Datura stramonium</name>
    <name type="common">Jimsonweed</name>
    <name type="synonym">Common thornapple</name>
    <dbReference type="NCBI Taxonomy" id="4076"/>
    <lineage>
        <taxon>Eukaryota</taxon>
        <taxon>Viridiplantae</taxon>
        <taxon>Streptophyta</taxon>
        <taxon>Embryophyta</taxon>
        <taxon>Tracheophyta</taxon>
        <taxon>Spermatophyta</taxon>
        <taxon>Magnoliopsida</taxon>
        <taxon>eudicotyledons</taxon>
        <taxon>Gunneridae</taxon>
        <taxon>Pentapetalae</taxon>
        <taxon>asterids</taxon>
        <taxon>lamiids</taxon>
        <taxon>Solanales</taxon>
        <taxon>Solanaceae</taxon>
        <taxon>Solanoideae</taxon>
        <taxon>Datureae</taxon>
        <taxon>Datura</taxon>
    </lineage>
</organism>
<accession>A0ABS8YBR4</accession>
<keyword evidence="2" id="KW-1185">Reference proteome</keyword>
<dbReference type="EMBL" id="JACEIK010168305">
    <property type="protein sequence ID" value="MCE5167587.1"/>
    <property type="molecule type" value="Genomic_DNA"/>
</dbReference>
<evidence type="ECO:0000313" key="1">
    <source>
        <dbReference type="EMBL" id="MCE5167587.1"/>
    </source>
</evidence>
<feature type="non-terminal residue" evidence="1">
    <location>
        <position position="63"/>
    </location>
</feature>
<reference evidence="1 2" key="1">
    <citation type="journal article" date="2021" name="BMC Genomics">
        <title>Datura genome reveals duplications of psychoactive alkaloid biosynthetic genes and high mutation rate following tissue culture.</title>
        <authorList>
            <person name="Rajewski A."/>
            <person name="Carter-House D."/>
            <person name="Stajich J."/>
            <person name="Litt A."/>
        </authorList>
    </citation>
    <scope>NUCLEOTIDE SEQUENCE [LARGE SCALE GENOMIC DNA]</scope>
    <source>
        <strain evidence="1">AR-01</strain>
    </source>
</reference>
<gene>
    <name evidence="1" type="ORF">HAX54_011893</name>
</gene>
<protein>
    <submittedName>
        <fullName evidence="1">Uncharacterized protein</fullName>
    </submittedName>
</protein>